<feature type="compositionally biased region" description="Polar residues" evidence="7">
    <location>
        <begin position="3875"/>
        <end position="3884"/>
    </location>
</feature>
<feature type="domain" description="ELK" evidence="8">
    <location>
        <begin position="1424"/>
        <end position="1445"/>
    </location>
</feature>
<organism evidence="9 10">
    <name type="scientific">Knipowitschia caucasica</name>
    <name type="common">Caucasian dwarf goby</name>
    <name type="synonym">Pomatoschistus caucasicus</name>
    <dbReference type="NCBI Taxonomy" id="637954"/>
    <lineage>
        <taxon>Eukaryota</taxon>
        <taxon>Metazoa</taxon>
        <taxon>Chordata</taxon>
        <taxon>Craniata</taxon>
        <taxon>Vertebrata</taxon>
        <taxon>Euteleostomi</taxon>
        <taxon>Actinopterygii</taxon>
        <taxon>Neopterygii</taxon>
        <taxon>Teleostei</taxon>
        <taxon>Neoteleostei</taxon>
        <taxon>Acanthomorphata</taxon>
        <taxon>Gobiaria</taxon>
        <taxon>Gobiiformes</taxon>
        <taxon>Gobioidei</taxon>
        <taxon>Gobiidae</taxon>
        <taxon>Gobiinae</taxon>
        <taxon>Knipowitschia</taxon>
    </lineage>
</organism>
<feature type="region of interest" description="Disordered" evidence="7">
    <location>
        <begin position="3692"/>
        <end position="3711"/>
    </location>
</feature>
<feature type="compositionally biased region" description="Polar residues" evidence="7">
    <location>
        <begin position="3921"/>
        <end position="3935"/>
    </location>
</feature>
<feature type="region of interest" description="Disordered" evidence="7">
    <location>
        <begin position="955"/>
        <end position="980"/>
    </location>
</feature>
<accession>A0AAV2JE57</accession>
<dbReference type="PANTHER" id="PTHR44981:SF3">
    <property type="entry name" value="PERICENTRIN"/>
    <property type="match status" value="1"/>
</dbReference>
<feature type="coiled-coil region" evidence="6">
    <location>
        <begin position="2046"/>
        <end position="2248"/>
    </location>
</feature>
<feature type="coiled-coil region" evidence="6">
    <location>
        <begin position="490"/>
        <end position="576"/>
    </location>
</feature>
<keyword evidence="3" id="KW-0597">Phosphoprotein</keyword>
<feature type="region of interest" description="Disordered" evidence="7">
    <location>
        <begin position="3010"/>
        <end position="3043"/>
    </location>
</feature>
<feature type="region of interest" description="Disordered" evidence="7">
    <location>
        <begin position="3140"/>
        <end position="3167"/>
    </location>
</feature>
<feature type="coiled-coil region" evidence="6">
    <location>
        <begin position="2679"/>
        <end position="2818"/>
    </location>
</feature>
<feature type="region of interest" description="Disordered" evidence="7">
    <location>
        <begin position="3757"/>
        <end position="3777"/>
    </location>
</feature>
<dbReference type="EMBL" id="OZ035834">
    <property type="protein sequence ID" value="CAL1575750.1"/>
    <property type="molecule type" value="Genomic_DNA"/>
</dbReference>
<feature type="coiled-coil region" evidence="6">
    <location>
        <begin position="1500"/>
        <end position="1565"/>
    </location>
</feature>
<evidence type="ECO:0000256" key="1">
    <source>
        <dbReference type="ARBA" id="ARBA00004300"/>
    </source>
</evidence>
<proteinExistence type="predicted"/>
<feature type="coiled-coil region" evidence="6">
    <location>
        <begin position="3336"/>
        <end position="3377"/>
    </location>
</feature>
<feature type="region of interest" description="Disordered" evidence="7">
    <location>
        <begin position="182"/>
        <end position="215"/>
    </location>
</feature>
<evidence type="ECO:0000256" key="3">
    <source>
        <dbReference type="ARBA" id="ARBA00022553"/>
    </source>
</evidence>
<evidence type="ECO:0000256" key="7">
    <source>
        <dbReference type="SAM" id="MobiDB-lite"/>
    </source>
</evidence>
<evidence type="ECO:0000259" key="8">
    <source>
        <dbReference type="SMART" id="SM01188"/>
    </source>
</evidence>
<dbReference type="Pfam" id="PF10495">
    <property type="entry name" value="PACT_coil_coil"/>
    <property type="match status" value="1"/>
</dbReference>
<dbReference type="PANTHER" id="PTHR44981">
    <property type="entry name" value="PERICENTRIN-LIKE PROTEIN, ISOFORM F"/>
    <property type="match status" value="1"/>
</dbReference>
<feature type="compositionally biased region" description="Basic and acidic residues" evidence="7">
    <location>
        <begin position="69"/>
        <end position="80"/>
    </location>
</feature>
<feature type="compositionally biased region" description="Basic and acidic residues" evidence="7">
    <location>
        <begin position="1"/>
        <end position="14"/>
    </location>
</feature>
<dbReference type="SMART" id="SM01188">
    <property type="entry name" value="ELK"/>
    <property type="match status" value="7"/>
</dbReference>
<feature type="coiled-coil region" evidence="6">
    <location>
        <begin position="2278"/>
        <end position="2305"/>
    </location>
</feature>
<feature type="compositionally biased region" description="Basic and acidic residues" evidence="7">
    <location>
        <begin position="3699"/>
        <end position="3708"/>
    </location>
</feature>
<dbReference type="InterPro" id="IPR028745">
    <property type="entry name" value="AKAP9/Pericentrin"/>
</dbReference>
<dbReference type="GO" id="GO:0060090">
    <property type="term" value="F:molecular adaptor activity"/>
    <property type="evidence" value="ECO:0007669"/>
    <property type="project" value="InterPro"/>
</dbReference>
<feature type="domain" description="ELK" evidence="8">
    <location>
        <begin position="1701"/>
        <end position="1722"/>
    </location>
</feature>
<feature type="coiled-coil region" evidence="6">
    <location>
        <begin position="3403"/>
        <end position="3550"/>
    </location>
</feature>
<feature type="compositionally biased region" description="Polar residues" evidence="7">
    <location>
        <begin position="40"/>
        <end position="54"/>
    </location>
</feature>
<keyword evidence="2" id="KW-0963">Cytoplasm</keyword>
<feature type="compositionally biased region" description="Polar residues" evidence="7">
    <location>
        <begin position="3892"/>
        <end position="3903"/>
    </location>
</feature>
<feature type="region of interest" description="Disordered" evidence="7">
    <location>
        <begin position="3875"/>
        <end position="3935"/>
    </location>
</feature>
<feature type="region of interest" description="Disordered" evidence="7">
    <location>
        <begin position="3615"/>
        <end position="3643"/>
    </location>
</feature>
<sequence>MDENERQRKLEAGRAKLASFRQKRAKGGGTGPAKKASKGQSTNVPPQNDCTTQDGHIDAAPPSANGKEPNTKHHEVDKQPKQIKVKQKNEVDSSPSPDRSPMSVEGLKDEDLATLTSKDQLKLLQQAVEKRDEIISKLTTNLQEALSSRDQVQLEAQTLAGQIQALRQQLQQTSMEFSRIKTLHGPSSDSDSSHKDTATEFKNEGSNTDSDEETTTAVNKLKLELENERARSQSIFSQLEKEQSAVLLLEEEKKTWEEELQRHLVQLQDLQSQCLETQQYKKDKEKLNAEVLELKEMLRGQDDPERFALEATNSALLVHSLQEELESVKQQLEDREKELRFREEEVMGLKASKNRQNQERAGIVSVEVESGDRRFVDDHLNGLQTEDVLMERYLCSEPPAHEDFQQCSQLSGDCSFELNSEVLGDHPLLSISARLEEVREDVPDSFSLSEPGLPSADAPHPLFQWLDVSQNDQLDLSQTSAVSGDAPLEKELLYQQCSELQEELQQKERELEVLREDVYKGTEELEEARSRWAQVTEELREALLELEEEKEKRIQVEEQMQQKREEQDELQNKDGALEECAQSEPVDLLMFSPQQSGEKAHSEEQQQTLKDLIDNQKSNLEETKKELQMASELVHQRALELENALKDLQSSQTELLNLQAKRDDLLMELDQARASLDRAEKERHDLESQMVCLNQNMANLEETQTKVTEEREELRRKGEEMGERINTMEQVLEEELEQFENLLKSKDAEMAEEREKWEEERQEKEKEISDVKSLLEDHRSRAEEELNQLRAEHNQAVEEAVEMVKKSYQQEILELKKKHQQETSGLEVQFDNRLVELQFTLEEEQKRQINLIKQVTEREHERMMAELSARHAEELEQMKTELSLELRESMEAAHQAEMNQAQAQKMLEMEALRLNLINSHHTQLEPSQDTAVGTIQASMKETFTQERALIQAKHQMEVDQIRRHHQEEQERTQQLHQSDMDKLKRLLDEDLSKEKTYFEQQATQEKQPLMSQLEEAHTAHSNLQAILLEKLNKTKADLDSALASLDQMNEDYTKVQASLTQLRLELKESEAKLDDYQTSSEEQSRKLTERLQQALCERDAATCSLEELLSSHKAALQDKEQQVLLLQVKEEELQQQVLNLQKEKSFLKQNSQEEVDQLWTQLESMRTNRQELGELKEQLRARSSQVEDIERLKVDFNEQKLEIKQQNEAELESLRRYFEKRLQAAEEGYREEIALLQLRMVEGALEESVLKTVHYSEYSKCLNEEEKEIDDKQELEEKHTEEMDDLRSSLSESFKEEIRQVRSDLTDQYYSELEEMKSRHALEMEQVKAKLSESHLRALTRIQLDAARQIEVEVEQRLWFSTEEQRNNSNIIYALENRLSALSNQHKAEVQSTLKLKEDFAAELVHLEDALQKERAEMQERLTTLKEELQQQQQSELRALREEFEKEKAHLERTLQEENNKLRSLQAALECDNGPPLLKVQQRLETQFENELQKAQGSMEEEVKVRIQQAQERFQEEKAELERNLSQKYELCLSEVKEKHKSELAEEKTRALTKHSQEMDSLTAKYTGQLDALSTSHREQLAAMASELQSKHNAELVALEAALHSQRKIDLASLEAAFQETSQAQLEAQLAQLESRHQEEKDELERRMLGNMDTLEATYLKEVQTLRDEMMHLEERHCGELMGQKHEHEQMLKRTLTEQQSLREQLSQQLSDRISAMAAELTQAHKVELSCQKEALDNEHCQALEALKQQVLELEQQHSAALQELTSTYAAEVKQLTEPHQVQLQELKNISARELEACRRELEESSSRQRQHFTEEVELLKAQSEERLQDRLRQIKTEFEEQKEAELEELRRSHTSEQEEREASYTSKMSQLTAQLQQLDAVVAQLREEVGCLQGELEGKRSEMETLDSLLQRRERESQEGGNLLKMLTDDLQAAKREKITLLSCNEKLRRVFVEMVRSTIATEELIGQKVSAHDTTSAQVKRRSSVTNKDAHTVYDLSSEDLELTHTLCESLLVSDSNLTLEGEEAALSASGRLHRAVSTLLDLLNQANTQLEETHNVHLSLEQKFTRGRDDSAQLVEQHKLLIEQLNEEAKQKSQLQLELHKAEGLVQGFVAEKAILEESLQQKEAQEERLAEELEDLKLKLHQTQNLAKELEMLRCKNQELSEEHAALLRQKEHLSADLGDREKDFCLKLDQVTALLTEVEHLAQDRADLQRQAEKDHSSLSQRIRALERELEDQETRGLETEQHNKALTDDLHQRVQALEKQLKHNRHFIEEQAVEREHERDEFQQEIKKLEDQLKQTTCTDNKGLKFEDMVFEVENLQAMIKDKTEDHATLLSTNQQFQRDLAERNEEIDKLAGRIRELEQALLNSAETSRTANQLEQELHKAMLREQELTQDKQALEQQQLSHRLQISALQSKLDETKHCHQKNSHDPTQELREALDTAQQNLHCKEQEVEELLGQLETVQSALGIKEVELKHLTLQLESITTRNTAHVTELQEQIAVLQDIVSTLTILEEQREEEPEVVGTEDTFPTALLLEKNLEIDQLHNEIQRLEQEQEQSSESKTLETEQLRSQVDDLRSQVEHLQSEALRIRHDKQEEAERLHEIISTLQAELNTLGPNLHEVSDSQDGDSINPSPAPSPEPPRLTLNEPERVRPNNLKQELGVSYPASTRSLRSRLKALQSQLEIVGAEKEGLERLLHTQEQEYRGHGEEMAKRLKAQVEKAEELQNLLNGKINDLERLQIQMDEREERLKSVEVEINSYKSQAHNVNDLQGEIQQFRSIVKELQSKQVARSEEIEALKAKEQRLESEMGDLRERGVVAERKLQETLVELVRTEALVAEERSKVTSLEAAVEERAAEQKGMRGREVELLQEIKRLKQEVEEMRRRVQELMGDLRQKEQDQEVEQKDVLSHAEQTLFKADAVLKEKEVEHRALSNELNAVKRDLQESTETAEKLQKEAHAKEKAVADLEFHNRQLKAQLQKQQEDLVAQEEELVHHRKGIQTLRLRYQHDQSSQQQTHKDSSHTPFEDVISSSHDDVSLSSPEVLRRLECSLDRFPERLHTSGLESRLSELSVLNNTSGLDLPPVKPSPRVLMEPAHSRTITPEPVSRSSHSPVSGSNYSTMESLDTDKVQELEELDLTTPSSPIGSTSSLSAPEWASDGYGSNVSSDLGARLRAELEQTERLDAQFVEYLRCRGINPTANTDSAAGSMSFSEELLSPELQALLRKVYQESCRILTLSQRHNSSHATGSDMTAPQRSLDGSSLHQEDPNPPMSWQQEKRALQETVIALRELLCRMAQRHNADGSGQLQDAHMELQLRAELEERQKEVHRAHNIQQDQKNKIETLRTNIEDGEDALRRERSKVQMLQQELEQERTRSLRKDIEDGDRREADYVSSELQRSELVALRGQLEQESVACSNLRRELQIEQSRSVLLEKHLVDLQRDLEETQKLQDSSTREKSQLEHLLNQTKSRLDDSCSELADAHRKLEEEKQRSSKQLQELELRHQTDAARDGKFISDLRAQLAHERRRSEELASEADRLRADLLQSRRRWEDEDKALRDEVHTAREAAARQKVALDTLTELKQDACRELEERRSLAKHQDTEITELKEKLQIMKNKEREREEQWERERRRGQQEQAQRDKRQQNTYCKLRELEELRQQDQQRLQELQRTLAELERDERELARQRLAELRTGHSVSSKLPDKVNHKQQELSVPSSALMEKLSIENRHLKEQLSAQSHDAASLKQKISSLSQQLRRTEKELHQISSETENRPAHEPLTHPKLQRLYERYLRAESFRKALVYQKRYLLLLIGGFQHCEQATLCLIATMGARPSSHLSLPLRGKTRFRTAVRVVIAISRMKFLTRKWQKAIRTISLSGSVHGPSSGSKAEVLRPQRSNSESASSREIVTPFVPSRKQSFRLHTRSQSSSTLASVQTGAASLDQERSLTEYIQHLEKVQHRLAGVRQGSPVHQPDPKKSSR</sequence>
<dbReference type="GO" id="GO:0005737">
    <property type="term" value="C:cytoplasm"/>
    <property type="evidence" value="ECO:0007669"/>
    <property type="project" value="UniProtKB-ARBA"/>
</dbReference>
<evidence type="ECO:0000256" key="4">
    <source>
        <dbReference type="ARBA" id="ARBA00023054"/>
    </source>
</evidence>
<feature type="coiled-coil region" evidence="6">
    <location>
        <begin position="2340"/>
        <end position="2405"/>
    </location>
</feature>
<feature type="coiled-coil region" evidence="6">
    <location>
        <begin position="606"/>
        <end position="818"/>
    </location>
</feature>
<comment type="subcellular location">
    <subcellularLocation>
        <location evidence="1">Cytoplasm</location>
        <location evidence="1">Cytoskeleton</location>
        <location evidence="1">Microtubule organizing center</location>
        <location evidence="1">Centrosome</location>
    </subcellularLocation>
</comment>
<dbReference type="GO" id="GO:0007165">
    <property type="term" value="P:signal transduction"/>
    <property type="evidence" value="ECO:0007669"/>
    <property type="project" value="InterPro"/>
</dbReference>
<feature type="compositionally biased region" description="Low complexity" evidence="7">
    <location>
        <begin position="3141"/>
        <end position="3156"/>
    </location>
</feature>
<feature type="region of interest" description="Disordered" evidence="7">
    <location>
        <begin position="1267"/>
        <end position="1289"/>
    </location>
</feature>
<dbReference type="InterPro" id="IPR019528">
    <property type="entry name" value="PACT_domain"/>
</dbReference>
<feature type="coiled-coil region" evidence="6">
    <location>
        <begin position="1116"/>
        <end position="1209"/>
    </location>
</feature>
<gene>
    <name evidence="9" type="ORF">KC01_LOCUS7255</name>
</gene>
<feature type="domain" description="ELK" evidence="8">
    <location>
        <begin position="1285"/>
        <end position="1306"/>
    </location>
</feature>
<feature type="region of interest" description="Disordered" evidence="7">
    <location>
        <begin position="1843"/>
        <end position="1869"/>
    </location>
</feature>
<feature type="region of interest" description="Disordered" evidence="7">
    <location>
        <begin position="1"/>
        <end position="117"/>
    </location>
</feature>
<keyword evidence="4 6" id="KW-0175">Coiled coil</keyword>
<keyword evidence="5" id="KW-0206">Cytoskeleton</keyword>
<feature type="region of interest" description="Disordered" evidence="7">
    <location>
        <begin position="3079"/>
        <end position="3125"/>
    </location>
</feature>
<feature type="compositionally biased region" description="Basic and acidic residues" evidence="7">
    <location>
        <begin position="191"/>
        <end position="203"/>
    </location>
</feature>
<evidence type="ECO:0000256" key="2">
    <source>
        <dbReference type="ARBA" id="ARBA00022490"/>
    </source>
</evidence>
<feature type="coiled-coil region" evidence="6">
    <location>
        <begin position="1616"/>
        <end position="1705"/>
    </location>
</feature>
<feature type="domain" description="ELK" evidence="8">
    <location>
        <begin position="499"/>
        <end position="519"/>
    </location>
</feature>
<feature type="domain" description="ELK" evidence="8">
    <location>
        <begin position="1174"/>
        <end position="1197"/>
    </location>
</feature>
<feature type="coiled-coil region" evidence="6">
    <location>
        <begin position="1397"/>
        <end position="1468"/>
    </location>
</feature>
<feature type="coiled-coil region" evidence="6">
    <location>
        <begin position="222"/>
        <end position="345"/>
    </location>
</feature>
<feature type="coiled-coil region" evidence="6">
    <location>
        <begin position="2868"/>
        <end position="2994"/>
    </location>
</feature>
<feature type="region of interest" description="Disordered" evidence="7">
    <location>
        <begin position="2621"/>
        <end position="2660"/>
    </location>
</feature>
<feature type="compositionally biased region" description="Polar residues" evidence="7">
    <location>
        <begin position="3241"/>
        <end position="3265"/>
    </location>
</feature>
<feature type="coiled-coil region" evidence="6">
    <location>
        <begin position="2435"/>
        <end position="2469"/>
    </location>
</feature>
<feature type="region of interest" description="Disordered" evidence="7">
    <location>
        <begin position="3956"/>
        <end position="3977"/>
    </location>
</feature>
<feature type="compositionally biased region" description="Low complexity" evidence="7">
    <location>
        <begin position="92"/>
        <end position="103"/>
    </location>
</feature>
<evidence type="ECO:0000256" key="5">
    <source>
        <dbReference type="ARBA" id="ARBA00023212"/>
    </source>
</evidence>
<protein>
    <recommendedName>
        <fullName evidence="8">ELK domain-containing protein</fullName>
    </recommendedName>
</protein>
<feature type="coiled-coil region" evidence="6">
    <location>
        <begin position="1737"/>
        <end position="1764"/>
    </location>
</feature>
<feature type="compositionally biased region" description="Basic and acidic residues" evidence="7">
    <location>
        <begin position="2565"/>
        <end position="2579"/>
    </location>
</feature>
<feature type="compositionally biased region" description="Low complexity" evidence="7">
    <location>
        <begin position="3107"/>
        <end position="3119"/>
    </location>
</feature>
<name>A0AAV2JE57_KNICA</name>
<dbReference type="Proteomes" id="UP001497482">
    <property type="component" value="Chromosome 12"/>
</dbReference>
<feature type="region of interest" description="Disordered" evidence="7">
    <location>
        <begin position="3241"/>
        <end position="3279"/>
    </location>
</feature>
<feature type="coiled-coil region" evidence="6">
    <location>
        <begin position="1028"/>
        <end position="1086"/>
    </location>
</feature>
<evidence type="ECO:0000313" key="9">
    <source>
        <dbReference type="EMBL" id="CAL1575750.1"/>
    </source>
</evidence>
<feature type="domain" description="ELK" evidence="8">
    <location>
        <begin position="1520"/>
        <end position="1541"/>
    </location>
</feature>
<evidence type="ECO:0000256" key="6">
    <source>
        <dbReference type="SAM" id="Coils"/>
    </source>
</evidence>
<keyword evidence="10" id="KW-1185">Reference proteome</keyword>
<feature type="coiled-coil region" evidence="6">
    <location>
        <begin position="135"/>
        <end position="176"/>
    </location>
</feature>
<feature type="compositionally biased region" description="Basic and acidic residues" evidence="7">
    <location>
        <begin position="3019"/>
        <end position="3028"/>
    </location>
</feature>
<reference evidence="9 10" key="1">
    <citation type="submission" date="2024-04" db="EMBL/GenBank/DDBJ databases">
        <authorList>
            <person name="Waldvogel A.-M."/>
            <person name="Schoenle A."/>
        </authorList>
    </citation>
    <scope>NUCLEOTIDE SEQUENCE [LARGE SCALE GENOMIC DNA]</scope>
</reference>
<dbReference type="GO" id="GO:0003677">
    <property type="term" value="F:DNA binding"/>
    <property type="evidence" value="ECO:0007669"/>
    <property type="project" value="InterPro"/>
</dbReference>
<feature type="compositionally biased region" description="Basic and acidic residues" evidence="7">
    <location>
        <begin position="1843"/>
        <end position="1863"/>
    </location>
</feature>
<dbReference type="InterPro" id="IPR005539">
    <property type="entry name" value="ELK_dom"/>
</dbReference>
<evidence type="ECO:0000313" key="10">
    <source>
        <dbReference type="Proteomes" id="UP001497482"/>
    </source>
</evidence>
<feature type="compositionally biased region" description="Basic and acidic residues" evidence="7">
    <location>
        <begin position="1269"/>
        <end position="1289"/>
    </location>
</feature>
<dbReference type="GO" id="GO:0005813">
    <property type="term" value="C:centrosome"/>
    <property type="evidence" value="ECO:0007669"/>
    <property type="project" value="UniProtKB-SubCell"/>
</dbReference>
<feature type="domain" description="ELK" evidence="8">
    <location>
        <begin position="862"/>
        <end position="883"/>
    </location>
</feature>
<feature type="region of interest" description="Disordered" evidence="7">
    <location>
        <begin position="2555"/>
        <end position="2579"/>
    </location>
</feature>